<keyword evidence="1" id="KW-1133">Transmembrane helix</keyword>
<protein>
    <submittedName>
        <fullName evidence="2">Uncharacterized protein</fullName>
    </submittedName>
</protein>
<evidence type="ECO:0000256" key="1">
    <source>
        <dbReference type="SAM" id="Phobius"/>
    </source>
</evidence>
<evidence type="ECO:0000313" key="3">
    <source>
        <dbReference type="Proteomes" id="UP000013167"/>
    </source>
</evidence>
<comment type="caution">
    <text evidence="2">The sequence shown here is derived from an EMBL/GenBank/DDBJ whole genome shotgun (WGS) entry which is preliminary data.</text>
</comment>
<feature type="transmembrane region" description="Helical" evidence="1">
    <location>
        <begin position="100"/>
        <end position="121"/>
    </location>
</feature>
<proteinExistence type="predicted"/>
<dbReference type="eggNOG" id="ENOG50322JW">
    <property type="taxonomic scope" value="Bacteria"/>
</dbReference>
<sequence length="162" mass="16552">MLASVAMARRGWQLVAVFVLALAVVGMHSLGAGHHGATTTVGHGSHLTAGAEVEADDHLPATSSGMDHHAADVAAPTVAQEAMQTGVMATCVGCLAGEGAMGAMCLAVVSSLLALALLLSLRHLLRGRPALTLPAWARTAVTPRSPLRRIALSPIEVCVLRT</sequence>
<gene>
    <name evidence="2" type="ORF">BN10_540040</name>
</gene>
<dbReference type="STRING" id="1193181.BN10_540040"/>
<keyword evidence="1" id="KW-0472">Membrane</keyword>
<organism evidence="2 3">
    <name type="scientific">Phycicoccus elongatus Lp2</name>
    <dbReference type="NCBI Taxonomy" id="1193181"/>
    <lineage>
        <taxon>Bacteria</taxon>
        <taxon>Bacillati</taxon>
        <taxon>Actinomycetota</taxon>
        <taxon>Actinomycetes</taxon>
        <taxon>Micrococcales</taxon>
        <taxon>Intrasporangiaceae</taxon>
        <taxon>Phycicoccus</taxon>
    </lineage>
</organism>
<accession>N0E3C0</accession>
<dbReference type="AlphaFoldDB" id="N0E3C0"/>
<dbReference type="HOGENOM" id="CLU_1634570_0_0_11"/>
<dbReference type="Proteomes" id="UP000013167">
    <property type="component" value="Unassembled WGS sequence"/>
</dbReference>
<name>N0E3C0_9MICO</name>
<reference evidence="2 3" key="1">
    <citation type="journal article" date="2013" name="ISME J.">
        <title>A metabolic model for members of the genus Tetrasphaera involved in enhanced biological phosphorus removal.</title>
        <authorList>
            <person name="Kristiansen R."/>
            <person name="Nguyen H.T.T."/>
            <person name="Saunders A.M."/>
            <person name="Nielsen J.L."/>
            <person name="Wimmer R."/>
            <person name="Le V.Q."/>
            <person name="McIlroy S.J."/>
            <person name="Petrovski S."/>
            <person name="Seviour R.J."/>
            <person name="Calteau A."/>
            <person name="Nielsen K.L."/>
            <person name="Nielsen P.H."/>
        </authorList>
    </citation>
    <scope>NUCLEOTIDE SEQUENCE [LARGE SCALE GENOMIC DNA]</scope>
    <source>
        <strain evidence="2 3">Lp2</strain>
    </source>
</reference>
<dbReference type="EMBL" id="CAIZ01000124">
    <property type="protein sequence ID" value="CCH70261.1"/>
    <property type="molecule type" value="Genomic_DNA"/>
</dbReference>
<keyword evidence="1" id="KW-0812">Transmembrane</keyword>
<keyword evidence="3" id="KW-1185">Reference proteome</keyword>
<evidence type="ECO:0000313" key="2">
    <source>
        <dbReference type="EMBL" id="CCH70261.1"/>
    </source>
</evidence>